<dbReference type="Proteomes" id="UP001241377">
    <property type="component" value="Unassembled WGS sequence"/>
</dbReference>
<evidence type="ECO:0000313" key="2">
    <source>
        <dbReference type="Proteomes" id="UP001241377"/>
    </source>
</evidence>
<keyword evidence="2" id="KW-1185">Reference proteome</keyword>
<comment type="caution">
    <text evidence="1">The sequence shown here is derived from an EMBL/GenBank/DDBJ whole genome shotgun (WGS) entry which is preliminary data.</text>
</comment>
<accession>A0ACC2VNS6</accession>
<gene>
    <name evidence="1" type="ORF">QFC19_005735</name>
</gene>
<name>A0ACC2VNS6_9TREE</name>
<reference evidence="1" key="1">
    <citation type="submission" date="2023-04" db="EMBL/GenBank/DDBJ databases">
        <title>Draft Genome sequencing of Naganishia species isolated from polar environments using Oxford Nanopore Technology.</title>
        <authorList>
            <person name="Leo P."/>
            <person name="Venkateswaran K."/>
        </authorList>
    </citation>
    <scope>NUCLEOTIDE SEQUENCE</scope>
    <source>
        <strain evidence="1">MNA-CCFEE 5261</strain>
    </source>
</reference>
<sequence length="229" mass="26635">MLSLSRVLGQRVSVHASRSRKLSYSHTRLFIGNFFGKKEVKQREEIIKNQDDYEVDPETKIVILKEENSPDYKPFNPEEDMPDFVIEQWKHQVVKPRDIEATYDTTNLIQTISQTYEETFQSPITQEEFHNASLSDLEARFKFAKSLQQNLGFDISDYTLSKSHTVGELFNALEKVINTRWTNERNPNAIVLRPEDFSAPNVYLNQQPSERAQKATYDRIAEEARNASI</sequence>
<proteinExistence type="predicted"/>
<dbReference type="EMBL" id="JASBWR010000065">
    <property type="protein sequence ID" value="KAJ9100202.1"/>
    <property type="molecule type" value="Genomic_DNA"/>
</dbReference>
<protein>
    <submittedName>
        <fullName evidence="1">Uncharacterized protein</fullName>
    </submittedName>
</protein>
<evidence type="ECO:0000313" key="1">
    <source>
        <dbReference type="EMBL" id="KAJ9100202.1"/>
    </source>
</evidence>
<organism evidence="1 2">
    <name type="scientific">Naganishia cerealis</name>
    <dbReference type="NCBI Taxonomy" id="610337"/>
    <lineage>
        <taxon>Eukaryota</taxon>
        <taxon>Fungi</taxon>
        <taxon>Dikarya</taxon>
        <taxon>Basidiomycota</taxon>
        <taxon>Agaricomycotina</taxon>
        <taxon>Tremellomycetes</taxon>
        <taxon>Filobasidiales</taxon>
        <taxon>Filobasidiaceae</taxon>
        <taxon>Naganishia</taxon>
    </lineage>
</organism>